<keyword evidence="5" id="KW-0349">Heme</keyword>
<dbReference type="OrthoDB" id="3934656at2759"/>
<dbReference type="GO" id="GO:0016020">
    <property type="term" value="C:membrane"/>
    <property type="evidence" value="ECO:0007669"/>
    <property type="project" value="UniProtKB-SubCell"/>
</dbReference>
<dbReference type="InterPro" id="IPR036396">
    <property type="entry name" value="Cyt_P450_sf"/>
</dbReference>
<dbReference type="GO" id="GO:0020037">
    <property type="term" value="F:heme binding"/>
    <property type="evidence" value="ECO:0007669"/>
    <property type="project" value="InterPro"/>
</dbReference>
<sequence length="154" mass="17558">MIPLTRVRAFRSILHDQTMYPEPEIFNPERFLRDDGLDPDILDPQDVPFGFGRRNYPGRYVAYDTIWTAIATTLMCTEIGLAKDSAVKEIPIEEDYVSAFVTEPRPFPCHVRYRSDRDAGCHSFNGMCMGTIAFWIGTIIDQHTKSTRCATSDS</sequence>
<evidence type="ECO:0000256" key="12">
    <source>
        <dbReference type="ARBA" id="ARBA00023136"/>
    </source>
</evidence>
<evidence type="ECO:0000256" key="3">
    <source>
        <dbReference type="ARBA" id="ARBA00005179"/>
    </source>
</evidence>
<organism evidence="13">
    <name type="scientific">Dichomitus squalens</name>
    <dbReference type="NCBI Taxonomy" id="114155"/>
    <lineage>
        <taxon>Eukaryota</taxon>
        <taxon>Fungi</taxon>
        <taxon>Dikarya</taxon>
        <taxon>Basidiomycota</taxon>
        <taxon>Agaricomycotina</taxon>
        <taxon>Agaricomycetes</taxon>
        <taxon>Polyporales</taxon>
        <taxon>Polyporaceae</taxon>
        <taxon>Dichomitus</taxon>
    </lineage>
</organism>
<evidence type="ECO:0000313" key="13">
    <source>
        <dbReference type="EMBL" id="TBU22644.1"/>
    </source>
</evidence>
<dbReference type="InterPro" id="IPR001128">
    <property type="entry name" value="Cyt_P450"/>
</dbReference>
<dbReference type="GO" id="GO:0016705">
    <property type="term" value="F:oxidoreductase activity, acting on paired donors, with incorporation or reduction of molecular oxygen"/>
    <property type="evidence" value="ECO:0007669"/>
    <property type="project" value="InterPro"/>
</dbReference>
<reference evidence="13" key="1">
    <citation type="submission" date="2019-01" db="EMBL/GenBank/DDBJ databases">
        <title>Draft genome sequences of three monokaryotic isolates of the white-rot basidiomycete fungus Dichomitus squalens.</title>
        <authorList>
            <consortium name="DOE Joint Genome Institute"/>
            <person name="Lopez S.C."/>
            <person name="Andreopoulos B."/>
            <person name="Pangilinan J."/>
            <person name="Lipzen A."/>
            <person name="Riley R."/>
            <person name="Ahrendt S."/>
            <person name="Ng V."/>
            <person name="Barry K."/>
            <person name="Daum C."/>
            <person name="Grigoriev I.V."/>
            <person name="Hilden K.S."/>
            <person name="Makela M.R."/>
            <person name="de Vries R.P."/>
        </authorList>
    </citation>
    <scope>NUCLEOTIDE SEQUENCE [LARGE SCALE GENOMIC DNA]</scope>
    <source>
        <strain evidence="13">OM18370.1</strain>
    </source>
</reference>
<dbReference type="EMBL" id="ML143533">
    <property type="protein sequence ID" value="TBU22644.1"/>
    <property type="molecule type" value="Genomic_DNA"/>
</dbReference>
<evidence type="ECO:0000256" key="11">
    <source>
        <dbReference type="ARBA" id="ARBA00023033"/>
    </source>
</evidence>
<dbReference type="PRINTS" id="PR00463">
    <property type="entry name" value="EP450I"/>
</dbReference>
<comment type="pathway">
    <text evidence="3">Secondary metabolite biosynthesis.</text>
</comment>
<keyword evidence="9" id="KW-0560">Oxidoreductase</keyword>
<gene>
    <name evidence="13" type="ORF">BD311DRAFT_732643</name>
</gene>
<dbReference type="PANTHER" id="PTHR46300">
    <property type="entry name" value="P450, PUTATIVE (EUROFUNG)-RELATED-RELATED"/>
    <property type="match status" value="1"/>
</dbReference>
<dbReference type="InterPro" id="IPR002401">
    <property type="entry name" value="Cyt_P450_E_grp-I"/>
</dbReference>
<dbReference type="GO" id="GO:0004497">
    <property type="term" value="F:monooxygenase activity"/>
    <property type="evidence" value="ECO:0007669"/>
    <property type="project" value="UniProtKB-KW"/>
</dbReference>
<dbReference type="InterPro" id="IPR050364">
    <property type="entry name" value="Cytochrome_P450_fung"/>
</dbReference>
<evidence type="ECO:0000256" key="2">
    <source>
        <dbReference type="ARBA" id="ARBA00004370"/>
    </source>
</evidence>
<keyword evidence="8" id="KW-1133">Transmembrane helix</keyword>
<name>A0A4Q9M6J9_9APHY</name>
<keyword evidence="12" id="KW-0472">Membrane</keyword>
<keyword evidence="10" id="KW-0408">Iron</keyword>
<protein>
    <recommendedName>
        <fullName evidence="14">Cytochrome P450</fullName>
    </recommendedName>
</protein>
<evidence type="ECO:0000256" key="9">
    <source>
        <dbReference type="ARBA" id="ARBA00023002"/>
    </source>
</evidence>
<comment type="subcellular location">
    <subcellularLocation>
        <location evidence="2">Membrane</location>
    </subcellularLocation>
</comment>
<evidence type="ECO:0000256" key="7">
    <source>
        <dbReference type="ARBA" id="ARBA00022723"/>
    </source>
</evidence>
<evidence type="ECO:0000256" key="1">
    <source>
        <dbReference type="ARBA" id="ARBA00001971"/>
    </source>
</evidence>
<evidence type="ECO:0008006" key="14">
    <source>
        <dbReference type="Google" id="ProtNLM"/>
    </source>
</evidence>
<evidence type="ECO:0000256" key="4">
    <source>
        <dbReference type="ARBA" id="ARBA00010617"/>
    </source>
</evidence>
<keyword evidence="6" id="KW-0812">Transmembrane</keyword>
<dbReference type="GO" id="GO:0005506">
    <property type="term" value="F:iron ion binding"/>
    <property type="evidence" value="ECO:0007669"/>
    <property type="project" value="InterPro"/>
</dbReference>
<proteinExistence type="inferred from homology"/>
<evidence type="ECO:0000256" key="8">
    <source>
        <dbReference type="ARBA" id="ARBA00022989"/>
    </source>
</evidence>
<dbReference type="AlphaFoldDB" id="A0A4Q9M6J9"/>
<evidence type="ECO:0000256" key="5">
    <source>
        <dbReference type="ARBA" id="ARBA00022617"/>
    </source>
</evidence>
<dbReference type="SUPFAM" id="SSF48264">
    <property type="entry name" value="Cytochrome P450"/>
    <property type="match status" value="1"/>
</dbReference>
<dbReference type="Gene3D" id="1.10.630.10">
    <property type="entry name" value="Cytochrome P450"/>
    <property type="match status" value="1"/>
</dbReference>
<comment type="cofactor">
    <cofactor evidence="1">
        <name>heme</name>
        <dbReference type="ChEBI" id="CHEBI:30413"/>
    </cofactor>
</comment>
<keyword evidence="11" id="KW-0503">Monooxygenase</keyword>
<dbReference type="Pfam" id="PF00067">
    <property type="entry name" value="p450"/>
    <property type="match status" value="1"/>
</dbReference>
<accession>A0A4Q9M6J9</accession>
<dbReference type="Proteomes" id="UP000292957">
    <property type="component" value="Unassembled WGS sequence"/>
</dbReference>
<evidence type="ECO:0000256" key="6">
    <source>
        <dbReference type="ARBA" id="ARBA00022692"/>
    </source>
</evidence>
<evidence type="ECO:0000256" key="10">
    <source>
        <dbReference type="ARBA" id="ARBA00023004"/>
    </source>
</evidence>
<comment type="similarity">
    <text evidence="4">Belongs to the cytochrome P450 family.</text>
</comment>
<keyword evidence="7" id="KW-0479">Metal-binding</keyword>